<gene>
    <name evidence="2" type="ORF">CLCR_03371</name>
</gene>
<comment type="caution">
    <text evidence="2">The sequence shown here is derived from an EMBL/GenBank/DDBJ whole genome shotgun (WGS) entry which is preliminary data.</text>
</comment>
<feature type="compositionally biased region" description="Low complexity" evidence="1">
    <location>
        <begin position="361"/>
        <end position="379"/>
    </location>
</feature>
<evidence type="ECO:0000256" key="1">
    <source>
        <dbReference type="SAM" id="MobiDB-lite"/>
    </source>
</evidence>
<accession>A0A1C1CFT1</accession>
<reference evidence="3" key="1">
    <citation type="submission" date="2015-07" db="EMBL/GenBank/DDBJ databases">
        <authorList>
            <person name="Teixeira M.M."/>
            <person name="Souza R.C."/>
            <person name="Almeida L.G."/>
            <person name="Vicente V.A."/>
            <person name="de Hoog S."/>
            <person name="Bocca A.L."/>
            <person name="de Almeida S.R."/>
            <person name="Vasconcelos A.T."/>
            <person name="Felipe M.S."/>
        </authorList>
    </citation>
    <scope>NUCLEOTIDE SEQUENCE [LARGE SCALE GENOMIC DNA]</scope>
    <source>
        <strain evidence="3">KSF</strain>
    </source>
</reference>
<name>A0A1C1CFT1_9EURO</name>
<dbReference type="VEuPathDB" id="FungiDB:G647_01992"/>
<dbReference type="Proteomes" id="UP000094526">
    <property type="component" value="Unassembled WGS sequence"/>
</dbReference>
<evidence type="ECO:0000313" key="3">
    <source>
        <dbReference type="Proteomes" id="UP000094526"/>
    </source>
</evidence>
<proteinExistence type="predicted"/>
<dbReference type="EMBL" id="LGRB01000013">
    <property type="protein sequence ID" value="OCT47383.1"/>
    <property type="molecule type" value="Genomic_DNA"/>
</dbReference>
<evidence type="ECO:0000313" key="2">
    <source>
        <dbReference type="EMBL" id="OCT47383.1"/>
    </source>
</evidence>
<protein>
    <submittedName>
        <fullName evidence="2">Uncharacterized protein</fullName>
    </submittedName>
</protein>
<dbReference type="OrthoDB" id="4109395at2759"/>
<keyword evidence="3" id="KW-1185">Reference proteome</keyword>
<dbReference type="AlphaFoldDB" id="A0A1C1CFT1"/>
<sequence length="526" mass="57432">MVFVILFDCTLHVPLYHNWGNDLFEACPSCVRAHELRTCDGETAVRFEICKKHEDAAKDPFFDDSMLNEIRTLIHPLHSPVQNFPVDAAGVTASCAQELRKKVKETVNYMDHQRGPRKVVYSEFDLTPLPTFTYAHAKGCIHSDEPAVVLKSRADVRRMDEDAKETLARINALLGAGVDHDLSACPDGGESMAGVSVAGGSTSTCRVDGEGAVAPDHPGSPPTLSINAAATPDSEEELSLREAEEERRMAWARENEARSRLRGLKKRLEECLATSSLAKAVYFKRCNRQWVSALGGVLPDDGHRQEEIEARAEAEAKTKAIPPLRQCHDEDKDGHRDQKSVLSTFTALTLNTTTNTYINNSDLTTSTTATSSSNSTTPNVVERNANSGGGGDFQVDIDIDVDTDPSLASSGYAMIDPADLLSLADYASKLDSSSSSSASLSLPKQVSRGCLADLKRHNLVFSPRFEYRTCMLMAREELVRIGQVSETDLALTSWGYNRLVKKQAKAHEEEMKANRGVVSGDGARAA</sequence>
<feature type="region of interest" description="Disordered" evidence="1">
    <location>
        <begin position="361"/>
        <end position="392"/>
    </location>
</feature>
<dbReference type="VEuPathDB" id="FungiDB:CLCR_03371"/>
<organism evidence="2 3">
    <name type="scientific">Cladophialophora carrionii</name>
    <dbReference type="NCBI Taxonomy" id="86049"/>
    <lineage>
        <taxon>Eukaryota</taxon>
        <taxon>Fungi</taxon>
        <taxon>Dikarya</taxon>
        <taxon>Ascomycota</taxon>
        <taxon>Pezizomycotina</taxon>
        <taxon>Eurotiomycetes</taxon>
        <taxon>Chaetothyriomycetidae</taxon>
        <taxon>Chaetothyriales</taxon>
        <taxon>Herpotrichiellaceae</taxon>
        <taxon>Cladophialophora</taxon>
    </lineage>
</organism>